<gene>
    <name evidence="7" type="ORF">RHTO0S_15e01728g</name>
</gene>
<protein>
    <submittedName>
        <fullName evidence="7">RHTO0S15e01728g1_1</fullName>
    </submittedName>
</protein>
<feature type="region of interest" description="Disordered" evidence="5">
    <location>
        <begin position="377"/>
        <end position="405"/>
    </location>
</feature>
<evidence type="ECO:0000256" key="3">
    <source>
        <dbReference type="ARBA" id="ARBA00022989"/>
    </source>
</evidence>
<evidence type="ECO:0000313" key="7">
    <source>
        <dbReference type="EMBL" id="CDR47774.1"/>
    </source>
</evidence>
<dbReference type="SMART" id="SM00679">
    <property type="entry name" value="CTNS"/>
    <property type="match status" value="2"/>
</dbReference>
<dbReference type="AlphaFoldDB" id="A0A061BIQ4"/>
<feature type="transmembrane region" description="Helical" evidence="6">
    <location>
        <begin position="68"/>
        <end position="89"/>
    </location>
</feature>
<feature type="transmembrane region" description="Helical" evidence="6">
    <location>
        <begin position="284"/>
        <end position="302"/>
    </location>
</feature>
<evidence type="ECO:0000256" key="4">
    <source>
        <dbReference type="ARBA" id="ARBA00023136"/>
    </source>
</evidence>
<evidence type="ECO:0000256" key="6">
    <source>
        <dbReference type="SAM" id="Phobius"/>
    </source>
</evidence>
<feature type="transmembrane region" description="Helical" evidence="6">
    <location>
        <begin position="228"/>
        <end position="250"/>
    </location>
</feature>
<reference evidence="7" key="1">
    <citation type="journal article" date="2014" name="Genome Announc.">
        <title>Draft genome sequence of Rhodosporidium toruloides CECT1137, an oleaginous yeast of biotechnological interest.</title>
        <authorList>
            <person name="Morin N."/>
            <person name="Calcas X."/>
            <person name="Devillers H."/>
            <person name="Durrens P."/>
            <person name="Sherman D.J."/>
            <person name="Nicaud J.-M."/>
            <person name="Neuveglise C."/>
        </authorList>
    </citation>
    <scope>NUCLEOTIDE SEQUENCE</scope>
    <source>
        <strain evidence="7">CECT1137</strain>
    </source>
</reference>
<feature type="region of interest" description="Disordered" evidence="5">
    <location>
        <begin position="254"/>
        <end position="277"/>
    </location>
</feature>
<keyword evidence="4 6" id="KW-0472">Membrane</keyword>
<proteinExistence type="predicted"/>
<dbReference type="Pfam" id="PF04193">
    <property type="entry name" value="PQ-loop"/>
    <property type="match status" value="2"/>
</dbReference>
<evidence type="ECO:0000256" key="1">
    <source>
        <dbReference type="ARBA" id="ARBA00004141"/>
    </source>
</evidence>
<dbReference type="PANTHER" id="PTHR16201">
    <property type="entry name" value="SEVEN TRANSMEMBRANE PROTEIN 1-RELATED"/>
    <property type="match status" value="1"/>
</dbReference>
<comment type="subcellular location">
    <subcellularLocation>
        <location evidence="1">Membrane</location>
        <topology evidence="1">Multi-pass membrane protein</topology>
    </subcellularLocation>
</comment>
<dbReference type="InterPro" id="IPR051415">
    <property type="entry name" value="LAAT-1"/>
</dbReference>
<feature type="transmembrane region" description="Helical" evidence="6">
    <location>
        <begin position="314"/>
        <end position="335"/>
    </location>
</feature>
<evidence type="ECO:0000256" key="5">
    <source>
        <dbReference type="SAM" id="MobiDB-lite"/>
    </source>
</evidence>
<keyword evidence="2 6" id="KW-0812">Transmembrane</keyword>
<dbReference type="PANTHER" id="PTHR16201:SF11">
    <property type="entry name" value="PQ-LOOP REPEAT-CONTAINING PROTEIN"/>
    <property type="match status" value="1"/>
</dbReference>
<keyword evidence="3 6" id="KW-1133">Transmembrane helix</keyword>
<dbReference type="Gene3D" id="1.20.1280.290">
    <property type="match status" value="2"/>
</dbReference>
<dbReference type="GO" id="GO:0016020">
    <property type="term" value="C:membrane"/>
    <property type="evidence" value="ECO:0007669"/>
    <property type="project" value="UniProtKB-SubCell"/>
</dbReference>
<feature type="transmembrane region" description="Helical" evidence="6">
    <location>
        <begin position="36"/>
        <end position="56"/>
    </location>
</feature>
<dbReference type="InterPro" id="IPR006603">
    <property type="entry name" value="PQ-loop_rpt"/>
</dbReference>
<feature type="region of interest" description="Disordered" evidence="5">
    <location>
        <begin position="168"/>
        <end position="200"/>
    </location>
</feature>
<feature type="compositionally biased region" description="Low complexity" evidence="5">
    <location>
        <begin position="177"/>
        <end position="188"/>
    </location>
</feature>
<name>A0A061BIQ4_RHOTO</name>
<accession>A0A061BIQ4</accession>
<organism evidence="7">
    <name type="scientific">Rhodotorula toruloides</name>
    <name type="common">Yeast</name>
    <name type="synonym">Rhodosporidium toruloides</name>
    <dbReference type="NCBI Taxonomy" id="5286"/>
    <lineage>
        <taxon>Eukaryota</taxon>
        <taxon>Fungi</taxon>
        <taxon>Dikarya</taxon>
        <taxon>Basidiomycota</taxon>
        <taxon>Pucciniomycotina</taxon>
        <taxon>Microbotryomycetes</taxon>
        <taxon>Sporidiobolales</taxon>
        <taxon>Sporidiobolaceae</taxon>
        <taxon>Rhodotorula</taxon>
    </lineage>
</organism>
<feature type="transmembrane region" description="Helical" evidence="6">
    <location>
        <begin position="347"/>
        <end position="367"/>
    </location>
</feature>
<dbReference type="OrthoDB" id="19344at2759"/>
<feature type="transmembrane region" description="Helical" evidence="6">
    <location>
        <begin position="109"/>
        <end position="130"/>
    </location>
</feature>
<sequence>MLPLGGGVAPALFHSRPTPSPSTCKAAFEHDTTATVLSSLIIAGLLLSYAPQYIRIIRHKNSEGFSPLFLLLGATSSASSLGNIVTLQWGQVACCQYLSKGQCAESVLGIAQVFTQWFCFSLIFILYLVYYPLSSKYVRSVPIASSALPQRQRKPFLTSLVPDFMRTTTPSNLIRPSRSSASLTSDVSSADDETDDERAFNPSTFLLPGQLRRGEIILSSEYRHAVSLFLLTVLHFLLTFLTTFILLLTLPKAETPHQGTPSPWDPVPGNGGGREHPSERAVRVWATTLGLVSVALGCAQYAPQLVHTARRRLVGSLSIPMMMLQTPGSFVFVYTLAIRPGVNFTGWATYFVTGVLQGTLLVLCLVFRRRQAREGVDDWGEPLPGREGEGEQGGARGGERERLLR</sequence>
<dbReference type="EMBL" id="LK052950">
    <property type="protein sequence ID" value="CDR47774.1"/>
    <property type="molecule type" value="Genomic_DNA"/>
</dbReference>
<evidence type="ECO:0000256" key="2">
    <source>
        <dbReference type="ARBA" id="ARBA00022692"/>
    </source>
</evidence>